<dbReference type="EMBL" id="JADNRY010000053">
    <property type="protein sequence ID" value="KAF9069190.1"/>
    <property type="molecule type" value="Genomic_DNA"/>
</dbReference>
<dbReference type="InterPro" id="IPR008972">
    <property type="entry name" value="Cupredoxin"/>
</dbReference>
<proteinExistence type="predicted"/>
<evidence type="ECO:0000256" key="1">
    <source>
        <dbReference type="SAM" id="SignalP"/>
    </source>
</evidence>
<accession>A0A9P5PW74</accession>
<gene>
    <name evidence="2" type="ORF">BDP27DRAFT_735951</name>
</gene>
<dbReference type="PANTHER" id="PTHR34883:SF15">
    <property type="entry name" value="EXTRACELLULAR SERINE-RICH PROTEIN"/>
    <property type="match status" value="1"/>
</dbReference>
<reference evidence="2" key="1">
    <citation type="submission" date="2020-11" db="EMBL/GenBank/DDBJ databases">
        <authorList>
            <consortium name="DOE Joint Genome Institute"/>
            <person name="Ahrendt S."/>
            <person name="Riley R."/>
            <person name="Andreopoulos W."/>
            <person name="Labutti K."/>
            <person name="Pangilinan J."/>
            <person name="Ruiz-Duenas F.J."/>
            <person name="Barrasa J.M."/>
            <person name="Sanchez-Garcia M."/>
            <person name="Camarero S."/>
            <person name="Miyauchi S."/>
            <person name="Serrano A."/>
            <person name="Linde D."/>
            <person name="Babiker R."/>
            <person name="Drula E."/>
            <person name="Ayuso-Fernandez I."/>
            <person name="Pacheco R."/>
            <person name="Padilla G."/>
            <person name="Ferreira P."/>
            <person name="Barriuso J."/>
            <person name="Kellner H."/>
            <person name="Castanera R."/>
            <person name="Alfaro M."/>
            <person name="Ramirez L."/>
            <person name="Pisabarro A.G."/>
            <person name="Kuo A."/>
            <person name="Tritt A."/>
            <person name="Lipzen A."/>
            <person name="He G."/>
            <person name="Yan M."/>
            <person name="Ng V."/>
            <person name="Cullen D."/>
            <person name="Martin F."/>
            <person name="Rosso M.-N."/>
            <person name="Henrissat B."/>
            <person name="Hibbett D."/>
            <person name="Martinez A.T."/>
            <person name="Grigoriev I.V."/>
        </authorList>
    </citation>
    <scope>NUCLEOTIDE SEQUENCE</scope>
    <source>
        <strain evidence="2">AH 40177</strain>
    </source>
</reference>
<dbReference type="CDD" id="cd00920">
    <property type="entry name" value="Cupredoxin"/>
    <property type="match status" value="1"/>
</dbReference>
<dbReference type="PANTHER" id="PTHR34883">
    <property type="entry name" value="SERINE-RICH PROTEIN, PUTATIVE-RELATED-RELATED"/>
    <property type="match status" value="1"/>
</dbReference>
<dbReference type="SUPFAM" id="SSF49503">
    <property type="entry name" value="Cupredoxins"/>
    <property type="match status" value="1"/>
</dbReference>
<dbReference type="Gene3D" id="2.60.40.420">
    <property type="entry name" value="Cupredoxins - blue copper proteins"/>
    <property type="match status" value="1"/>
</dbReference>
<keyword evidence="1" id="KW-0732">Signal</keyword>
<dbReference type="InterPro" id="IPR052953">
    <property type="entry name" value="Ser-rich/MCO-related"/>
</dbReference>
<keyword evidence="3" id="KW-1185">Reference proteome</keyword>
<feature type="chain" id="PRO_5040493300" description="Extracellular serine-rich protein" evidence="1">
    <location>
        <begin position="19"/>
        <end position="232"/>
    </location>
</feature>
<feature type="signal peptide" evidence="1">
    <location>
        <begin position="1"/>
        <end position="18"/>
    </location>
</feature>
<evidence type="ECO:0008006" key="4">
    <source>
        <dbReference type="Google" id="ProtNLM"/>
    </source>
</evidence>
<comment type="caution">
    <text evidence="2">The sequence shown here is derived from an EMBL/GenBank/DDBJ whole genome shotgun (WGS) entry which is preliminary data.</text>
</comment>
<dbReference type="Proteomes" id="UP000772434">
    <property type="component" value="Unassembled WGS sequence"/>
</dbReference>
<organism evidence="2 3">
    <name type="scientific">Rhodocollybia butyracea</name>
    <dbReference type="NCBI Taxonomy" id="206335"/>
    <lineage>
        <taxon>Eukaryota</taxon>
        <taxon>Fungi</taxon>
        <taxon>Dikarya</taxon>
        <taxon>Basidiomycota</taxon>
        <taxon>Agaricomycotina</taxon>
        <taxon>Agaricomycetes</taxon>
        <taxon>Agaricomycetidae</taxon>
        <taxon>Agaricales</taxon>
        <taxon>Marasmiineae</taxon>
        <taxon>Omphalotaceae</taxon>
        <taxon>Rhodocollybia</taxon>
    </lineage>
</organism>
<name>A0A9P5PW74_9AGAR</name>
<sequence length="232" mass="24004">MFFLRFLVLGWLAVGTWGQLIQVDVGVQGSFYNPGTVSAGLNDIVTFIFGGAEHDVTQSTFENPCVPLPGGFSSGFAGRGNNFSEPSPIWNLQITNVSGPLWFFCGATIPTSHCASGMVGAINPPSQEMYTSFIDAAKATNPTSTAAVSFVATGQGAFATESPVPSSVSLLPTTTLATPTTANGPTAAVSQDTGSSHSNLGAIIGGAIGKKKNSLRESLSRLLNILLVVFLI</sequence>
<protein>
    <recommendedName>
        <fullName evidence="4">Extracellular serine-rich protein</fullName>
    </recommendedName>
</protein>
<evidence type="ECO:0000313" key="2">
    <source>
        <dbReference type="EMBL" id="KAF9069190.1"/>
    </source>
</evidence>
<dbReference type="AlphaFoldDB" id="A0A9P5PW74"/>
<evidence type="ECO:0000313" key="3">
    <source>
        <dbReference type="Proteomes" id="UP000772434"/>
    </source>
</evidence>
<dbReference type="OrthoDB" id="1921208at2759"/>